<protein>
    <recommendedName>
        <fullName evidence="3">CdiI immunity protein domain-containing protein</fullName>
    </recommendedName>
</protein>
<gene>
    <name evidence="1" type="ORF">O1G21_29045</name>
</gene>
<sequence>MTDSPATIAEQRRDLLRMVVLNRAMDVPGSQPELFRAEVGLVVHGFMADYYAAALAEVAPELAERVAMELAEYLDDGALPEYAWDRAVALGHNPRQWVDEYEAAVEARAKQAAQG</sequence>
<evidence type="ECO:0008006" key="3">
    <source>
        <dbReference type="Google" id="ProtNLM"/>
    </source>
</evidence>
<evidence type="ECO:0000313" key="2">
    <source>
        <dbReference type="Proteomes" id="UP001212821"/>
    </source>
</evidence>
<reference evidence="2" key="1">
    <citation type="submission" date="2022-12" db="EMBL/GenBank/DDBJ databases">
        <authorList>
            <person name="Mo P."/>
        </authorList>
    </citation>
    <scope>NUCLEOTIDE SEQUENCE [LARGE SCALE GENOMIC DNA]</scope>
    <source>
        <strain evidence="2">HUAS 3-15</strain>
    </source>
</reference>
<dbReference type="RefSeq" id="WP_270147818.1">
    <property type="nucleotide sequence ID" value="NZ_CP115450.1"/>
</dbReference>
<accession>A0ABY7QAA2</accession>
<name>A0ABY7QAA2_9ACTN</name>
<dbReference type="EMBL" id="CP115450">
    <property type="protein sequence ID" value="WBP89486.1"/>
    <property type="molecule type" value="Genomic_DNA"/>
</dbReference>
<organism evidence="1 2">
    <name type="scientific">Kitasatospora cathayae</name>
    <dbReference type="NCBI Taxonomy" id="3004092"/>
    <lineage>
        <taxon>Bacteria</taxon>
        <taxon>Bacillati</taxon>
        <taxon>Actinomycetota</taxon>
        <taxon>Actinomycetes</taxon>
        <taxon>Kitasatosporales</taxon>
        <taxon>Streptomycetaceae</taxon>
        <taxon>Kitasatospora</taxon>
    </lineage>
</organism>
<dbReference type="Proteomes" id="UP001212821">
    <property type="component" value="Chromosome"/>
</dbReference>
<evidence type="ECO:0000313" key="1">
    <source>
        <dbReference type="EMBL" id="WBP89486.1"/>
    </source>
</evidence>
<proteinExistence type="predicted"/>
<keyword evidence="2" id="KW-1185">Reference proteome</keyword>